<dbReference type="STRING" id="1608583.BN1356_00941"/>
<evidence type="ECO:0008006" key="3">
    <source>
        <dbReference type="Google" id="ProtNLM"/>
    </source>
</evidence>
<dbReference type="Proteomes" id="UP000198604">
    <property type="component" value="Unassembled WGS sequence"/>
</dbReference>
<reference evidence="2" key="1">
    <citation type="submission" date="2015-03" db="EMBL/GenBank/DDBJ databases">
        <authorList>
            <person name="Urmite Genomes"/>
        </authorList>
    </citation>
    <scope>NUCLEOTIDE SEQUENCE [LARGE SCALE GENOMIC DNA]</scope>
    <source>
        <strain evidence="2">FF10</strain>
    </source>
</reference>
<proteinExistence type="predicted"/>
<dbReference type="EMBL" id="CTEN01000002">
    <property type="protein sequence ID" value="CQR24597.1"/>
    <property type="molecule type" value="Genomic_DNA"/>
</dbReference>
<organism evidence="1 2">
    <name type="scientific">Streptococcus varani</name>
    <dbReference type="NCBI Taxonomy" id="1608583"/>
    <lineage>
        <taxon>Bacteria</taxon>
        <taxon>Bacillati</taxon>
        <taxon>Bacillota</taxon>
        <taxon>Bacilli</taxon>
        <taxon>Lactobacillales</taxon>
        <taxon>Streptococcaceae</taxon>
        <taxon>Streptococcus</taxon>
    </lineage>
</organism>
<accession>A0A0E4CSF8</accession>
<sequence length="86" mass="10016">MTFEAKWILHGFYPIHVGFYDTKELAAEALIGHAEVYSAITNKRFVASKKTRSNQIRLDYGAKDCYYLIEEMEREQDDLKKEGPLL</sequence>
<keyword evidence="2" id="KW-1185">Reference proteome</keyword>
<gene>
    <name evidence="1" type="ORF">BN1356_00941</name>
</gene>
<dbReference type="RefSeq" id="WP_093650232.1">
    <property type="nucleotide sequence ID" value="NZ_CTEN01000002.1"/>
</dbReference>
<name>A0A0E4CSF8_9STRE</name>
<evidence type="ECO:0000313" key="2">
    <source>
        <dbReference type="Proteomes" id="UP000198604"/>
    </source>
</evidence>
<dbReference type="OrthoDB" id="2223808at2"/>
<evidence type="ECO:0000313" key="1">
    <source>
        <dbReference type="EMBL" id="CQR24597.1"/>
    </source>
</evidence>
<protein>
    <recommendedName>
        <fullName evidence="3">Phage protein</fullName>
    </recommendedName>
</protein>
<dbReference type="AlphaFoldDB" id="A0A0E4CSF8"/>